<feature type="region of interest" description="Disordered" evidence="1">
    <location>
        <begin position="233"/>
        <end position="252"/>
    </location>
</feature>
<dbReference type="RefSeq" id="WP_131155756.1">
    <property type="nucleotide sequence ID" value="NZ_CP036402.1"/>
</dbReference>
<proteinExistence type="predicted"/>
<evidence type="ECO:0000313" key="3">
    <source>
        <dbReference type="Proteomes" id="UP000291469"/>
    </source>
</evidence>
<dbReference type="AlphaFoldDB" id="A0A411YHR9"/>
<reference evidence="2 3" key="1">
    <citation type="submission" date="2019-01" db="EMBL/GenBank/DDBJ databases">
        <title>Egibacter rhizosphaerae EGI 80759T.</title>
        <authorList>
            <person name="Chen D.-D."/>
            <person name="Tian Y."/>
            <person name="Jiao J.-Y."/>
            <person name="Zhang X.-T."/>
            <person name="Zhang Y.-G."/>
            <person name="Zhang Y."/>
            <person name="Xiao M."/>
            <person name="Shu W.-S."/>
            <person name="Li W.-J."/>
        </authorList>
    </citation>
    <scope>NUCLEOTIDE SEQUENCE [LARGE SCALE GENOMIC DNA]</scope>
    <source>
        <strain evidence="2 3">EGI 80759</strain>
    </source>
</reference>
<accession>A0A411YHR9</accession>
<keyword evidence="3" id="KW-1185">Reference proteome</keyword>
<evidence type="ECO:0000313" key="2">
    <source>
        <dbReference type="EMBL" id="QBI20763.1"/>
    </source>
</evidence>
<protein>
    <submittedName>
        <fullName evidence="2">Uncharacterized protein</fullName>
    </submittedName>
</protein>
<evidence type="ECO:0000256" key="1">
    <source>
        <dbReference type="SAM" id="MobiDB-lite"/>
    </source>
</evidence>
<name>A0A411YHR9_9ACTN</name>
<sequence length="345" mass="36547">MRSADLVDGVLRIELKGVGDPLAVDPLEANLVAIVQGLGLPFVVAVALPTEVDVPVGVAVLRLRTVDLELDDAILGLGLPRLHDVIRGNRAERQRCIVFDYPVLDGLPVGRHDEVIRAVVDEADLDVDHAALRLLSRLPSLRVGLKRGHGSEVRRTADTEVVLRIALIGGQLIVIVGDEHDRVHLNGIVLGALHGELDLATANAVETVAGARHHGTVSRHAGDLGVGVVDELDVPSPSRSSKVTTPLSTSTSSASTSAILTSSASLASTSKSRAPASSASVSVCWNTSPSVGSTLNTWVLAIAESCRYRYSFVLDGVEREGASWSWSRPRRRRVVWGCPRGGCAP</sequence>
<dbReference type="EMBL" id="CP036402">
    <property type="protein sequence ID" value="QBI20763.1"/>
    <property type="molecule type" value="Genomic_DNA"/>
</dbReference>
<dbReference type="KEGG" id="erz:ER308_15125"/>
<gene>
    <name evidence="2" type="ORF">ER308_15125</name>
</gene>
<dbReference type="Proteomes" id="UP000291469">
    <property type="component" value="Chromosome"/>
</dbReference>
<organism evidence="2 3">
    <name type="scientific">Egibacter rhizosphaerae</name>
    <dbReference type="NCBI Taxonomy" id="1670831"/>
    <lineage>
        <taxon>Bacteria</taxon>
        <taxon>Bacillati</taxon>
        <taxon>Actinomycetota</taxon>
        <taxon>Nitriliruptoria</taxon>
        <taxon>Egibacterales</taxon>
        <taxon>Egibacteraceae</taxon>
        <taxon>Egibacter</taxon>
    </lineage>
</organism>
<feature type="compositionally biased region" description="Low complexity" evidence="1">
    <location>
        <begin position="240"/>
        <end position="252"/>
    </location>
</feature>